<keyword evidence="4" id="KW-0472">Membrane</keyword>
<organism evidence="6 7">
    <name type="scientific">Desulfurivibrio alkaliphilus (strain DSM 19089 / UNIQEM U267 / AHT2)</name>
    <dbReference type="NCBI Taxonomy" id="589865"/>
    <lineage>
        <taxon>Bacteria</taxon>
        <taxon>Pseudomonadati</taxon>
        <taxon>Thermodesulfobacteriota</taxon>
        <taxon>Desulfobulbia</taxon>
        <taxon>Desulfobulbales</taxon>
        <taxon>Desulfobulbaceae</taxon>
        <taxon>Desulfurivibrio</taxon>
    </lineage>
</organism>
<keyword evidence="3" id="KW-0807">Transducer</keyword>
<feature type="domain" description="Methyl-accepting transducer" evidence="5">
    <location>
        <begin position="226"/>
        <end position="455"/>
    </location>
</feature>
<dbReference type="RefSeq" id="WP_013164754.1">
    <property type="nucleotide sequence ID" value="NC_014216.1"/>
</dbReference>
<dbReference type="GO" id="GO:0004888">
    <property type="term" value="F:transmembrane signaling receptor activity"/>
    <property type="evidence" value="ECO:0007669"/>
    <property type="project" value="TreeGrafter"/>
</dbReference>
<name>D6Z0Y4_DESAT</name>
<dbReference type="PROSITE" id="PS50111">
    <property type="entry name" value="CHEMOTAXIS_TRANSDUC_2"/>
    <property type="match status" value="1"/>
</dbReference>
<dbReference type="PANTHER" id="PTHR43531:SF11">
    <property type="entry name" value="METHYL-ACCEPTING CHEMOTAXIS PROTEIN 3"/>
    <property type="match status" value="1"/>
</dbReference>
<evidence type="ECO:0000259" key="5">
    <source>
        <dbReference type="PROSITE" id="PS50111"/>
    </source>
</evidence>
<proteinExistence type="inferred from homology"/>
<dbReference type="SUPFAM" id="SSF58104">
    <property type="entry name" value="Methyl-accepting chemotaxis protein (MCP) signaling domain"/>
    <property type="match status" value="1"/>
</dbReference>
<dbReference type="STRING" id="589865.DaAHT2_2580"/>
<evidence type="ECO:0000313" key="7">
    <source>
        <dbReference type="Proteomes" id="UP000001508"/>
    </source>
</evidence>
<dbReference type="EMBL" id="CP001940">
    <property type="protein sequence ID" value="ADH87244.1"/>
    <property type="molecule type" value="Genomic_DNA"/>
</dbReference>
<dbReference type="Gene3D" id="1.10.287.950">
    <property type="entry name" value="Methyl-accepting chemotaxis protein"/>
    <property type="match status" value="1"/>
</dbReference>
<comment type="similarity">
    <text evidence="2">Belongs to the methyl-accepting chemotaxis (MCP) protein family.</text>
</comment>
<evidence type="ECO:0000256" key="2">
    <source>
        <dbReference type="ARBA" id="ARBA00029447"/>
    </source>
</evidence>
<dbReference type="SMART" id="SM00283">
    <property type="entry name" value="MA"/>
    <property type="match status" value="1"/>
</dbReference>
<dbReference type="HOGENOM" id="CLU_552893_0_0_7"/>
<dbReference type="InterPro" id="IPR004089">
    <property type="entry name" value="MCPsignal_dom"/>
</dbReference>
<dbReference type="InParanoid" id="D6Z0Y4"/>
<dbReference type="eggNOG" id="COG0840">
    <property type="taxonomic scope" value="Bacteria"/>
</dbReference>
<dbReference type="InterPro" id="IPR051310">
    <property type="entry name" value="MCP_chemotaxis"/>
</dbReference>
<keyword evidence="1" id="KW-0145">Chemotaxis</keyword>
<dbReference type="PANTHER" id="PTHR43531">
    <property type="entry name" value="PROTEIN ICFG"/>
    <property type="match status" value="1"/>
</dbReference>
<evidence type="ECO:0000256" key="1">
    <source>
        <dbReference type="ARBA" id="ARBA00022500"/>
    </source>
</evidence>
<dbReference type="GO" id="GO:0007165">
    <property type="term" value="P:signal transduction"/>
    <property type="evidence" value="ECO:0007669"/>
    <property type="project" value="UniProtKB-KW"/>
</dbReference>
<keyword evidence="4" id="KW-0812">Transmembrane</keyword>
<dbReference type="OrthoDB" id="9816383at2"/>
<gene>
    <name evidence="6" type="ordered locus">DaAHT2_2580</name>
</gene>
<accession>D6Z0Y4</accession>
<dbReference type="Proteomes" id="UP000001508">
    <property type="component" value="Chromosome"/>
</dbReference>
<sequence>MAANKKRGAVFKFITIMSGLLVLLTAGLGSAMLLAADRLQREQTLHFMTTMQEERQQQEALLLSGLAEKGRSLADILAQSASGLIAGYDFTAVEGLANSAATDSEVAAVTFFDTGGRVLATAGAPHAGQELVFHTKITFGSDVVGNMALELDDGVIRRNLAEQEQRIATGEMVALAAAQDQIRTLAFRIISAALLVVLAMCATVYYATSRLLVGPITGVLGSVDESAGQVSSAAMELSVTSSEVADGASRQASSVEETLATLAEVAGMTSRNADNSKQCDDLMRDVNQVVQEAHHSMRAQTEAMNEISRASDETSKIIKTIDEIAFQTNLLALNAAVEAARAGEAGAGFAVVADEVRNLAMRAGAAAGDTASLIESTVQKVHSGKGLLNVTNQKFAVVAETAAKVGTLVAAIASASREQSDGITMVNQAIGEIGEVTQRNAASSEESAAASEELHAQASQLNEMVQKLRIVLAGSKRVPINTATMLEVSKWKT</sequence>
<dbReference type="GO" id="GO:0006935">
    <property type="term" value="P:chemotaxis"/>
    <property type="evidence" value="ECO:0007669"/>
    <property type="project" value="UniProtKB-KW"/>
</dbReference>
<protein>
    <submittedName>
        <fullName evidence="6">Methyl-accepting chemotaxis sensory transducer</fullName>
    </submittedName>
</protein>
<feature type="transmembrane region" description="Helical" evidence="4">
    <location>
        <begin position="185"/>
        <end position="207"/>
    </location>
</feature>
<dbReference type="Pfam" id="PF00015">
    <property type="entry name" value="MCPsignal"/>
    <property type="match status" value="1"/>
</dbReference>
<keyword evidence="4" id="KW-1133">Transmembrane helix</keyword>
<dbReference type="AlphaFoldDB" id="D6Z0Y4"/>
<evidence type="ECO:0000313" key="6">
    <source>
        <dbReference type="EMBL" id="ADH87244.1"/>
    </source>
</evidence>
<evidence type="ECO:0000256" key="4">
    <source>
        <dbReference type="SAM" id="Phobius"/>
    </source>
</evidence>
<keyword evidence="7" id="KW-1185">Reference proteome</keyword>
<reference evidence="7" key="1">
    <citation type="submission" date="2010-02" db="EMBL/GenBank/DDBJ databases">
        <title>Complete sequence of Desulfurivibrio alkaliphilus AHT2.</title>
        <authorList>
            <consortium name="US DOE Joint Genome Institute"/>
            <person name="Pitluck S."/>
            <person name="Chertkov O."/>
            <person name="Detter J.C."/>
            <person name="Han C."/>
            <person name="Tapia R."/>
            <person name="Larimer F."/>
            <person name="Land M."/>
            <person name="Hauser L."/>
            <person name="Kyrpides N."/>
            <person name="Mikhailova N."/>
            <person name="Sorokin D.Y."/>
            <person name="Muyzer G."/>
            <person name="Woyke T."/>
        </authorList>
    </citation>
    <scope>NUCLEOTIDE SEQUENCE [LARGE SCALE GENOMIC DNA]</scope>
    <source>
        <strain evidence="7">DSM 19089 / UNIQEM U267 / AHT2</strain>
    </source>
</reference>
<dbReference type="GO" id="GO:0005886">
    <property type="term" value="C:plasma membrane"/>
    <property type="evidence" value="ECO:0007669"/>
    <property type="project" value="TreeGrafter"/>
</dbReference>
<evidence type="ECO:0000256" key="3">
    <source>
        <dbReference type="PROSITE-ProRule" id="PRU00284"/>
    </source>
</evidence>
<dbReference type="KEGG" id="dak:DaAHT2_2580"/>